<evidence type="ECO:0000259" key="2">
    <source>
        <dbReference type="Pfam" id="PF03644"/>
    </source>
</evidence>
<dbReference type="Gene3D" id="3.20.20.80">
    <property type="entry name" value="Glycosidases"/>
    <property type="match status" value="1"/>
</dbReference>
<feature type="domain" description="Cytosolic endo-beta-N-acetylglucosaminidase TIM barrel" evidence="2">
    <location>
        <begin position="86"/>
        <end position="352"/>
    </location>
</feature>
<feature type="compositionally biased region" description="Acidic residues" evidence="1">
    <location>
        <begin position="482"/>
        <end position="492"/>
    </location>
</feature>
<evidence type="ECO:0000256" key="1">
    <source>
        <dbReference type="SAM" id="MobiDB-lite"/>
    </source>
</evidence>
<dbReference type="PANTHER" id="PTHR13246:SF1">
    <property type="entry name" value="CYTOSOLIC ENDO-BETA-N-ACETYLGLUCOSAMINIDASE"/>
    <property type="match status" value="1"/>
</dbReference>
<dbReference type="AlphaFoldDB" id="A0A5E4QSZ2"/>
<proteinExistence type="predicted"/>
<gene>
    <name evidence="3" type="ORF">LSINAPIS_LOCUS11736</name>
</gene>
<dbReference type="Proteomes" id="UP000324832">
    <property type="component" value="Unassembled WGS sequence"/>
</dbReference>
<protein>
    <recommendedName>
        <fullName evidence="2">Cytosolic endo-beta-N-acetylglucosaminidase TIM barrel domain-containing protein</fullName>
    </recommendedName>
</protein>
<dbReference type="InterPro" id="IPR005201">
    <property type="entry name" value="TIM_ENGase"/>
</dbReference>
<dbReference type="GO" id="GO:0033925">
    <property type="term" value="F:mannosyl-glycoprotein endo-beta-N-acetylglucosaminidase activity"/>
    <property type="evidence" value="ECO:0007669"/>
    <property type="project" value="UniProtKB-EC"/>
</dbReference>
<organism evidence="3 4">
    <name type="scientific">Leptidea sinapis</name>
    <dbReference type="NCBI Taxonomy" id="189913"/>
    <lineage>
        <taxon>Eukaryota</taxon>
        <taxon>Metazoa</taxon>
        <taxon>Ecdysozoa</taxon>
        <taxon>Arthropoda</taxon>
        <taxon>Hexapoda</taxon>
        <taxon>Insecta</taxon>
        <taxon>Pterygota</taxon>
        <taxon>Neoptera</taxon>
        <taxon>Endopterygota</taxon>
        <taxon>Lepidoptera</taxon>
        <taxon>Glossata</taxon>
        <taxon>Ditrysia</taxon>
        <taxon>Papilionoidea</taxon>
        <taxon>Pieridae</taxon>
        <taxon>Dismorphiinae</taxon>
        <taxon>Leptidea</taxon>
    </lineage>
</organism>
<keyword evidence="4" id="KW-1185">Reference proteome</keyword>
<sequence>MTEKKIWKNNSLTCKPLDNYEEILMFLQDPPPWRTLCNPLKVHSNNAVKNININQNSHSKGILESPQAFCHLTENTVAGDAKREVKKKNYDAYTFYHWSGIDIFIYFSHHLITIPPLGWINVGHAHGVKVLGTVITEWADGVAFWNRVLRSEVEWKNLASALVAIAKSLKFDGWLLNIENKISKPEVLLQFVGYLHRTLHQELDEPVLIWYDSVTVEAFFDIVDGFFTNYSWDEADVKSSAQAAGDRLTDLYIGIDVWGRNFYGGGQFNTREAVELAHSYGCSLAIFAPAWTHEALSDGDHNMVAGAQHLTKYEQFLLRDRALWCSLWPYLNTRLPSELPFKTSFCRGQGSKRWLYGEVISHTPWFNLRHMQYQPNSALGPHGYVLSTTEGILKLSETGLLLNKQGILRYRKTIEQSKVDSINMTSTEITLKYIPESSINIDKKNSEHSCACDTNGSESDILKKISKQELSNVLHDEPATAENEEAPVEVEELPNRSKNDPSMLRMSINIRLGKKVGKIRFALGYLSDEQECFEPFFEDSFTGGSCLKINPSDEIYSEHRTSRLFFSDFPIQKTLIACVVTKTLSGHEDQLLNMQLNMTDARGHNTKVVLVGRSVPTDRQQDSEAGNSGSEFLFAYPVEVEPEFGCLQQYLLLNEPGFYVPVENVCNWKVRYYEVNVSRSCIRTITCKTGIPEGPILLGHFALCQKKTGQ</sequence>
<feature type="region of interest" description="Disordered" evidence="1">
    <location>
        <begin position="476"/>
        <end position="499"/>
    </location>
</feature>
<reference evidence="3 4" key="1">
    <citation type="submission" date="2017-07" db="EMBL/GenBank/DDBJ databases">
        <authorList>
            <person name="Talla V."/>
            <person name="Backstrom N."/>
        </authorList>
    </citation>
    <scope>NUCLEOTIDE SEQUENCE [LARGE SCALE GENOMIC DNA]</scope>
</reference>
<name>A0A5E4QSZ2_9NEOP</name>
<dbReference type="PANTHER" id="PTHR13246">
    <property type="entry name" value="ENDO BETA N-ACETYLGLUCOSAMINIDASE"/>
    <property type="match status" value="1"/>
</dbReference>
<dbReference type="GO" id="GO:0005829">
    <property type="term" value="C:cytosol"/>
    <property type="evidence" value="ECO:0007669"/>
    <property type="project" value="UniProtKB-SubCell"/>
</dbReference>
<dbReference type="EMBL" id="FZQP02005277">
    <property type="protein sequence ID" value="VVD01280.1"/>
    <property type="molecule type" value="Genomic_DNA"/>
</dbReference>
<evidence type="ECO:0000313" key="3">
    <source>
        <dbReference type="EMBL" id="VVD01280.1"/>
    </source>
</evidence>
<dbReference type="Gene3D" id="2.60.120.260">
    <property type="entry name" value="Galactose-binding domain-like"/>
    <property type="match status" value="1"/>
</dbReference>
<accession>A0A5E4QSZ2</accession>
<evidence type="ECO:0000313" key="4">
    <source>
        <dbReference type="Proteomes" id="UP000324832"/>
    </source>
</evidence>
<dbReference type="InterPro" id="IPR032979">
    <property type="entry name" value="ENGase"/>
</dbReference>
<dbReference type="Pfam" id="PF03644">
    <property type="entry name" value="Glyco_hydro_85"/>
    <property type="match status" value="1"/>
</dbReference>